<dbReference type="AlphaFoldDB" id="A0A5B9W1H0"/>
<evidence type="ECO:0000313" key="12">
    <source>
        <dbReference type="Proteomes" id="UP000324233"/>
    </source>
</evidence>
<dbReference type="PANTHER" id="PTHR43773">
    <property type="entry name" value="MAGNESIUM TRANSPORTER MGTE"/>
    <property type="match status" value="1"/>
</dbReference>
<evidence type="ECO:0000256" key="4">
    <source>
        <dbReference type="ARBA" id="ARBA00022692"/>
    </source>
</evidence>
<dbReference type="Pfam" id="PF01769">
    <property type="entry name" value="MgtE"/>
    <property type="match status" value="1"/>
</dbReference>
<evidence type="ECO:0000259" key="10">
    <source>
        <dbReference type="PROSITE" id="PS51371"/>
    </source>
</evidence>
<dbReference type="SMART" id="SM00924">
    <property type="entry name" value="MgtE_N"/>
    <property type="match status" value="1"/>
</dbReference>
<proteinExistence type="inferred from homology"/>
<evidence type="ECO:0000256" key="2">
    <source>
        <dbReference type="ARBA" id="ARBA00009749"/>
    </source>
</evidence>
<evidence type="ECO:0000256" key="9">
    <source>
        <dbReference type="RuleBase" id="RU362011"/>
    </source>
</evidence>
<keyword evidence="6 9" id="KW-1133">Transmembrane helix</keyword>
<dbReference type="InterPro" id="IPR046342">
    <property type="entry name" value="CBS_dom_sf"/>
</dbReference>
<dbReference type="SUPFAM" id="SSF161093">
    <property type="entry name" value="MgtE membrane domain-like"/>
    <property type="match status" value="1"/>
</dbReference>
<dbReference type="CDD" id="cd04606">
    <property type="entry name" value="CBS_pair_Mg_transporter"/>
    <property type="match status" value="1"/>
</dbReference>
<dbReference type="InterPro" id="IPR006668">
    <property type="entry name" value="Mg_transptr_MgtE_intracell_dom"/>
</dbReference>
<evidence type="ECO:0000256" key="8">
    <source>
        <dbReference type="PROSITE-ProRule" id="PRU00703"/>
    </source>
</evidence>
<dbReference type="InterPro" id="IPR006667">
    <property type="entry name" value="SLC41_membr_dom"/>
</dbReference>
<evidence type="ECO:0000256" key="1">
    <source>
        <dbReference type="ARBA" id="ARBA00004141"/>
    </source>
</evidence>
<dbReference type="InterPro" id="IPR006669">
    <property type="entry name" value="MgtE_transporter"/>
</dbReference>
<dbReference type="Pfam" id="PF00571">
    <property type="entry name" value="CBS"/>
    <property type="match status" value="2"/>
</dbReference>
<keyword evidence="3 9" id="KW-0813">Transport</keyword>
<evidence type="ECO:0000256" key="6">
    <source>
        <dbReference type="ARBA" id="ARBA00022989"/>
    </source>
</evidence>
<feature type="domain" description="CBS" evidence="10">
    <location>
        <begin position="200"/>
        <end position="258"/>
    </location>
</feature>
<dbReference type="OrthoDB" id="9790355at2"/>
<accession>A0A5B9W1H0</accession>
<dbReference type="RefSeq" id="WP_148594077.1">
    <property type="nucleotide sequence ID" value="NZ_CP042997.1"/>
</dbReference>
<dbReference type="InterPro" id="IPR000644">
    <property type="entry name" value="CBS_dom"/>
</dbReference>
<keyword evidence="9" id="KW-0479">Metal-binding</keyword>
<feature type="transmembrane region" description="Helical" evidence="9">
    <location>
        <begin position="430"/>
        <end position="454"/>
    </location>
</feature>
<evidence type="ECO:0000256" key="7">
    <source>
        <dbReference type="ARBA" id="ARBA00023136"/>
    </source>
</evidence>
<name>A0A5B9W1H0_9BACT</name>
<organism evidence="11 12">
    <name type="scientific">Aquisphaera giovannonii</name>
    <dbReference type="NCBI Taxonomy" id="406548"/>
    <lineage>
        <taxon>Bacteria</taxon>
        <taxon>Pseudomonadati</taxon>
        <taxon>Planctomycetota</taxon>
        <taxon>Planctomycetia</taxon>
        <taxon>Isosphaerales</taxon>
        <taxon>Isosphaeraceae</taxon>
        <taxon>Aquisphaera</taxon>
    </lineage>
</organism>
<dbReference type="InterPro" id="IPR036739">
    <property type="entry name" value="SLC41_membr_dom_sf"/>
</dbReference>
<reference evidence="11 12" key="1">
    <citation type="submission" date="2019-08" db="EMBL/GenBank/DDBJ databases">
        <title>Deep-cultivation of Planctomycetes and their phenomic and genomic characterization uncovers novel biology.</title>
        <authorList>
            <person name="Wiegand S."/>
            <person name="Jogler M."/>
            <person name="Boedeker C."/>
            <person name="Pinto D."/>
            <person name="Vollmers J."/>
            <person name="Rivas-Marin E."/>
            <person name="Kohn T."/>
            <person name="Peeters S.H."/>
            <person name="Heuer A."/>
            <person name="Rast P."/>
            <person name="Oberbeckmann S."/>
            <person name="Bunk B."/>
            <person name="Jeske O."/>
            <person name="Meyerdierks A."/>
            <person name="Storesund J.E."/>
            <person name="Kallscheuer N."/>
            <person name="Luecker S."/>
            <person name="Lage O.M."/>
            <person name="Pohl T."/>
            <person name="Merkel B.J."/>
            <person name="Hornburger P."/>
            <person name="Mueller R.-W."/>
            <person name="Bruemmer F."/>
            <person name="Labrenz M."/>
            <person name="Spormann A.M."/>
            <person name="Op den Camp H."/>
            <person name="Overmann J."/>
            <person name="Amann R."/>
            <person name="Jetten M.S.M."/>
            <person name="Mascher T."/>
            <person name="Medema M.H."/>
            <person name="Devos D.P."/>
            <person name="Kaster A.-K."/>
            <person name="Ovreas L."/>
            <person name="Rohde M."/>
            <person name="Galperin M.Y."/>
            <person name="Jogler C."/>
        </authorList>
    </citation>
    <scope>NUCLEOTIDE SEQUENCE [LARGE SCALE GENOMIC DNA]</scope>
    <source>
        <strain evidence="11 12">OJF2</strain>
    </source>
</reference>
<comment type="subunit">
    <text evidence="9">Homodimer.</text>
</comment>
<dbReference type="PROSITE" id="PS51371">
    <property type="entry name" value="CBS"/>
    <property type="match status" value="1"/>
</dbReference>
<feature type="transmembrane region" description="Helical" evidence="9">
    <location>
        <begin position="390"/>
        <end position="410"/>
    </location>
</feature>
<dbReference type="EMBL" id="CP042997">
    <property type="protein sequence ID" value="QEH34107.1"/>
    <property type="molecule type" value="Genomic_DNA"/>
</dbReference>
<dbReference type="SUPFAM" id="SSF54631">
    <property type="entry name" value="CBS-domain pair"/>
    <property type="match status" value="1"/>
</dbReference>
<dbReference type="Pfam" id="PF03448">
    <property type="entry name" value="MgtE_N"/>
    <property type="match status" value="1"/>
</dbReference>
<keyword evidence="7 9" id="KW-0472">Membrane</keyword>
<dbReference type="Proteomes" id="UP000324233">
    <property type="component" value="Chromosome"/>
</dbReference>
<comment type="function">
    <text evidence="9">Acts as a magnesium transporter.</text>
</comment>
<keyword evidence="4 9" id="KW-0812">Transmembrane</keyword>
<dbReference type="NCBIfam" id="TIGR00400">
    <property type="entry name" value="mgtE"/>
    <property type="match status" value="1"/>
</dbReference>
<keyword evidence="9" id="KW-1003">Cell membrane</keyword>
<keyword evidence="12" id="KW-1185">Reference proteome</keyword>
<dbReference type="KEGG" id="agv:OJF2_26410"/>
<dbReference type="Gene3D" id="3.10.580.10">
    <property type="entry name" value="CBS-domain"/>
    <property type="match status" value="1"/>
</dbReference>
<protein>
    <recommendedName>
        <fullName evidence="9">Magnesium transporter MgtE</fullName>
    </recommendedName>
</protein>
<keyword evidence="5 9" id="KW-0460">Magnesium</keyword>
<dbReference type="SUPFAM" id="SSF158791">
    <property type="entry name" value="MgtE N-terminal domain-like"/>
    <property type="match status" value="1"/>
</dbReference>
<dbReference type="GO" id="GO:0046872">
    <property type="term" value="F:metal ion binding"/>
    <property type="evidence" value="ECO:0007669"/>
    <property type="project" value="UniProtKB-KW"/>
</dbReference>
<comment type="similarity">
    <text evidence="2 9">Belongs to the SLC41A transporter family.</text>
</comment>
<dbReference type="GO" id="GO:0005886">
    <property type="term" value="C:plasma membrane"/>
    <property type="evidence" value="ECO:0007669"/>
    <property type="project" value="UniProtKB-SubCell"/>
</dbReference>
<evidence type="ECO:0000256" key="5">
    <source>
        <dbReference type="ARBA" id="ARBA00022842"/>
    </source>
</evidence>
<dbReference type="Gene3D" id="1.25.60.10">
    <property type="entry name" value="MgtE N-terminal domain-like"/>
    <property type="match status" value="1"/>
</dbReference>
<feature type="transmembrane region" description="Helical" evidence="9">
    <location>
        <begin position="311"/>
        <end position="338"/>
    </location>
</feature>
<feature type="transmembrane region" description="Helical" evidence="9">
    <location>
        <begin position="358"/>
        <end position="378"/>
    </location>
</feature>
<sequence>MLGRLVLPEIKELIAEGDERTLREVVNGWYPADVATVVGQLDAPDRLRVLRILEPGLAADTFAYLDRDTQVDVLGSVSRSEAAWILNTMPPDDRTAFLEDLPPEQSERWIGLLDPVERQVARSLLNYEEDSVGRLMTPDYIAVSKEWTIAQVLDFVRAHGRDSETLNVIYVVDAGHHLIDDLRIREILLAPVRSRVEDICDRKYVSLKATEERKRAVDVFRKYDRVALPVTDAHGRLVGIVTLDDVLDVAEEEATREIQQFGGLEALDEPYMSTPLPQMVRKRATWLVILFVGEMLTATAMGFFEAEISKAVVLALFVPLIISSGGNSGSQAATLIIRALALGEVRLRDWFLVVRRELLSGLLLGLILGTIGFLRIALWSAFSTIYGEHWLLVGVTVACSLLGIVLWGTITGSMLPFLLKRLGLDPATSSAPFVATLVDVTGLVIYFSVAMVILRGTLL</sequence>
<dbReference type="Gene3D" id="1.10.357.20">
    <property type="entry name" value="SLC41 divalent cation transporters, integral membrane domain"/>
    <property type="match status" value="1"/>
</dbReference>
<dbReference type="GO" id="GO:0015095">
    <property type="term" value="F:magnesium ion transmembrane transporter activity"/>
    <property type="evidence" value="ECO:0007669"/>
    <property type="project" value="UniProtKB-UniRule"/>
</dbReference>
<evidence type="ECO:0000313" key="11">
    <source>
        <dbReference type="EMBL" id="QEH34107.1"/>
    </source>
</evidence>
<dbReference type="InterPro" id="IPR038076">
    <property type="entry name" value="MgtE_N_sf"/>
</dbReference>
<comment type="subcellular location">
    <subcellularLocation>
        <location evidence="9">Cell membrane</location>
        <topology evidence="9">Multi-pass membrane protein</topology>
    </subcellularLocation>
    <subcellularLocation>
        <location evidence="1">Membrane</location>
        <topology evidence="1">Multi-pass membrane protein</topology>
    </subcellularLocation>
</comment>
<dbReference type="SMART" id="SM00116">
    <property type="entry name" value="CBS"/>
    <property type="match status" value="1"/>
</dbReference>
<gene>
    <name evidence="11" type="ORF">OJF2_26410</name>
</gene>
<dbReference type="PANTHER" id="PTHR43773:SF1">
    <property type="entry name" value="MAGNESIUM TRANSPORTER MGTE"/>
    <property type="match status" value="1"/>
</dbReference>
<feature type="transmembrane region" description="Helical" evidence="9">
    <location>
        <begin position="284"/>
        <end position="304"/>
    </location>
</feature>
<evidence type="ECO:0000256" key="3">
    <source>
        <dbReference type="ARBA" id="ARBA00022448"/>
    </source>
</evidence>
<keyword evidence="8" id="KW-0129">CBS domain</keyword>